<dbReference type="Gene3D" id="3.90.660.10">
    <property type="match status" value="1"/>
</dbReference>
<dbReference type="EC" id="1.4.3.-" evidence="8"/>
<protein>
    <recommendedName>
        <fullName evidence="8">Amine oxidase</fullName>
        <ecNumber evidence="8">1.4.3.-</ecNumber>
    </recommendedName>
</protein>
<evidence type="ECO:0000259" key="9">
    <source>
        <dbReference type="Pfam" id="PF01593"/>
    </source>
</evidence>
<accession>A0ABP0G2F3</accession>
<keyword evidence="4 8" id="KW-0285">Flavoprotein</keyword>
<keyword evidence="8" id="KW-0812">Transmembrane</keyword>
<dbReference type="PANTHER" id="PTHR43563:SF14">
    <property type="entry name" value="AMINE OXIDASE"/>
    <property type="match status" value="1"/>
</dbReference>
<reference evidence="10 11" key="1">
    <citation type="submission" date="2024-02" db="EMBL/GenBank/DDBJ databases">
        <authorList>
            <person name="Daric V."/>
            <person name="Darras S."/>
        </authorList>
    </citation>
    <scope>NUCLEOTIDE SEQUENCE [LARGE SCALE GENOMIC DNA]</scope>
</reference>
<evidence type="ECO:0000256" key="8">
    <source>
        <dbReference type="RuleBase" id="RU362067"/>
    </source>
</evidence>
<dbReference type="SUPFAM" id="SSF51905">
    <property type="entry name" value="FAD/NAD(P)-binding domain"/>
    <property type="match status" value="1"/>
</dbReference>
<comment type="subcellular location">
    <subcellularLocation>
        <location evidence="2">Mitochondrion outer membrane</location>
        <topology evidence="2">Single-pass type IV membrane protein</topology>
        <orientation evidence="2">Cytoplasmic side</orientation>
    </subcellularLocation>
</comment>
<feature type="transmembrane region" description="Helical" evidence="8">
    <location>
        <begin position="434"/>
        <end position="453"/>
    </location>
</feature>
<evidence type="ECO:0000256" key="7">
    <source>
        <dbReference type="ARBA" id="ARBA00048448"/>
    </source>
</evidence>
<evidence type="ECO:0000256" key="1">
    <source>
        <dbReference type="ARBA" id="ARBA00001974"/>
    </source>
</evidence>
<keyword evidence="11" id="KW-1185">Reference proteome</keyword>
<dbReference type="InterPro" id="IPR002937">
    <property type="entry name" value="Amino_oxidase"/>
</dbReference>
<comment type="cofactor">
    <cofactor evidence="1 8">
        <name>FAD</name>
        <dbReference type="ChEBI" id="CHEBI:57692"/>
    </cofactor>
</comment>
<dbReference type="PRINTS" id="PR00757">
    <property type="entry name" value="AMINEOXDASEF"/>
</dbReference>
<feature type="domain" description="Amine oxidase" evidence="9">
    <location>
        <begin position="1"/>
        <end position="401"/>
    </location>
</feature>
<dbReference type="Gene3D" id="1.10.405.10">
    <property type="entry name" value="Guanine Nucleotide Dissociation Inhibitor, domain 1"/>
    <property type="match status" value="1"/>
</dbReference>
<organism evidence="10 11">
    <name type="scientific">Clavelina lepadiformis</name>
    <name type="common">Light-bulb sea squirt</name>
    <name type="synonym">Ascidia lepadiformis</name>
    <dbReference type="NCBI Taxonomy" id="159417"/>
    <lineage>
        <taxon>Eukaryota</taxon>
        <taxon>Metazoa</taxon>
        <taxon>Chordata</taxon>
        <taxon>Tunicata</taxon>
        <taxon>Ascidiacea</taxon>
        <taxon>Aplousobranchia</taxon>
        <taxon>Clavelinidae</taxon>
        <taxon>Clavelina</taxon>
    </lineage>
</organism>
<keyword evidence="8" id="KW-1133">Transmembrane helix</keyword>
<dbReference type="InterPro" id="IPR050703">
    <property type="entry name" value="Flavin_MAO"/>
</dbReference>
<dbReference type="SUPFAM" id="SSF54373">
    <property type="entry name" value="FAD-linked reductases, C-terminal domain"/>
    <property type="match status" value="1"/>
</dbReference>
<comment type="similarity">
    <text evidence="3 8">Belongs to the flavin monoamine oxidase family.</text>
</comment>
<dbReference type="Proteomes" id="UP001642483">
    <property type="component" value="Unassembled WGS sequence"/>
</dbReference>
<keyword evidence="6 8" id="KW-0560">Oxidoreductase</keyword>
<evidence type="ECO:0000256" key="6">
    <source>
        <dbReference type="ARBA" id="ARBA00023002"/>
    </source>
</evidence>
<sequence>MGGQWVSNSQFSIMKLLKELNLDVFPQYQSGYNRIVVHSLTDVRRFCGHLPPLNLLHLIDLHLMIRKIEKMVAMVSAENPLACRFAGEWDEQTLQTFVEKTCWFSSNVEMMAAVTRVMFGAEPSQISLFYFLYYCSLGGGFEILTKNGKDSAQEYRLKDTASNIVDVLQEKIGSDNVSCDDPVVSICQKENEFVLVKTKKGKIYHARHVICAIPLNLVNHIDFVPPLPHDRLELSSRAPMGNIIKFVATYEHAFWRAHGDSGESVMLVKKSTTGPLSVTFDATTFNGDPAIVGFIGGEHAVYWTTKSKLERESIVIQSLVAILGKEAESLLLQYADKDWCKEPYQSGGPVCMMQPGCLKYFHQALRRPFYSVHWAGTETAQKWTGFMDGAVESGIRAASEVANRLQLPQNVSADESVSKIFDDKGLPWKKSNRGLFGVIWLPALLVLGAYFVYKNQRVEQG</sequence>
<gene>
    <name evidence="10" type="ORF">CVLEPA_LOCUS16226</name>
</gene>
<keyword evidence="5 8" id="KW-0274">FAD</keyword>
<proteinExistence type="inferred from homology"/>
<keyword evidence="8" id="KW-0472">Membrane</keyword>
<evidence type="ECO:0000256" key="5">
    <source>
        <dbReference type="ARBA" id="ARBA00022827"/>
    </source>
</evidence>
<dbReference type="Gene3D" id="3.50.50.60">
    <property type="entry name" value="FAD/NAD(P)-binding domain"/>
    <property type="match status" value="1"/>
</dbReference>
<comment type="caution">
    <text evidence="10">The sequence shown here is derived from an EMBL/GenBank/DDBJ whole genome shotgun (WGS) entry which is preliminary data.</text>
</comment>
<dbReference type="EMBL" id="CAWYQH010000098">
    <property type="protein sequence ID" value="CAK8685068.1"/>
    <property type="molecule type" value="Genomic_DNA"/>
</dbReference>
<dbReference type="Pfam" id="PF01593">
    <property type="entry name" value="Amino_oxidase"/>
    <property type="match status" value="1"/>
</dbReference>
<dbReference type="PANTHER" id="PTHR43563">
    <property type="entry name" value="AMINE OXIDASE"/>
    <property type="match status" value="1"/>
</dbReference>
<dbReference type="InterPro" id="IPR001613">
    <property type="entry name" value="Flavin_amine_oxidase"/>
</dbReference>
<evidence type="ECO:0000256" key="2">
    <source>
        <dbReference type="ARBA" id="ARBA00004362"/>
    </source>
</evidence>
<evidence type="ECO:0000313" key="11">
    <source>
        <dbReference type="Proteomes" id="UP001642483"/>
    </source>
</evidence>
<dbReference type="InterPro" id="IPR036188">
    <property type="entry name" value="FAD/NAD-bd_sf"/>
</dbReference>
<evidence type="ECO:0000256" key="3">
    <source>
        <dbReference type="ARBA" id="ARBA00005995"/>
    </source>
</evidence>
<comment type="catalytic activity">
    <reaction evidence="7">
        <text>a secondary aliphatic amine + O2 + H2O = a primary amine + an aldehyde + H2O2</text>
        <dbReference type="Rhea" id="RHEA:26414"/>
        <dbReference type="ChEBI" id="CHEBI:15377"/>
        <dbReference type="ChEBI" id="CHEBI:15379"/>
        <dbReference type="ChEBI" id="CHEBI:16240"/>
        <dbReference type="ChEBI" id="CHEBI:17478"/>
        <dbReference type="ChEBI" id="CHEBI:58855"/>
        <dbReference type="ChEBI" id="CHEBI:65296"/>
        <dbReference type="EC" id="1.4.3.4"/>
    </reaction>
</comment>
<name>A0ABP0G2F3_CLALP</name>
<evidence type="ECO:0000256" key="4">
    <source>
        <dbReference type="ARBA" id="ARBA00022630"/>
    </source>
</evidence>
<evidence type="ECO:0000313" key="10">
    <source>
        <dbReference type="EMBL" id="CAK8685068.1"/>
    </source>
</evidence>